<dbReference type="Proteomes" id="UP000258309">
    <property type="component" value="Unassembled WGS sequence"/>
</dbReference>
<feature type="non-terminal residue" evidence="6">
    <location>
        <position position="1"/>
    </location>
</feature>
<evidence type="ECO:0000313" key="7">
    <source>
        <dbReference type="Proteomes" id="UP000258309"/>
    </source>
</evidence>
<dbReference type="InterPro" id="IPR036874">
    <property type="entry name" value="Carbonic_anhydrase_sf"/>
</dbReference>
<dbReference type="PANTHER" id="PTHR43175">
    <property type="entry name" value="CARBONIC ANHYDRASE"/>
    <property type="match status" value="1"/>
</dbReference>
<feature type="binding site" evidence="4">
    <location>
        <position position="99"/>
    </location>
    <ligand>
        <name>Zn(2+)</name>
        <dbReference type="ChEBI" id="CHEBI:29105"/>
    </ligand>
</feature>
<dbReference type="STRING" id="5539.A0A3E2GZZ5"/>
<dbReference type="SUPFAM" id="SSF53056">
    <property type="entry name" value="beta-carbonic anhydrase, cab"/>
    <property type="match status" value="1"/>
</dbReference>
<name>A0A3E2GZZ5_SCYLI</name>
<dbReference type="PANTHER" id="PTHR43175:SF3">
    <property type="entry name" value="CARBON DISULFIDE HYDROLASE"/>
    <property type="match status" value="1"/>
</dbReference>
<keyword evidence="3 4" id="KW-0862">Zinc</keyword>
<comment type="similarity">
    <text evidence="1 5">Belongs to the beta-class carbonic anhydrase family.</text>
</comment>
<dbReference type="OrthoDB" id="10248475at2759"/>
<evidence type="ECO:0000256" key="5">
    <source>
        <dbReference type="RuleBase" id="RU003956"/>
    </source>
</evidence>
<evidence type="ECO:0000256" key="1">
    <source>
        <dbReference type="ARBA" id="ARBA00006217"/>
    </source>
</evidence>
<comment type="function">
    <text evidence="5">Reversible hydration of carbon dioxide.</text>
</comment>
<evidence type="ECO:0000256" key="3">
    <source>
        <dbReference type="ARBA" id="ARBA00022833"/>
    </source>
</evidence>
<comment type="catalytic activity">
    <reaction evidence="5">
        <text>hydrogencarbonate + H(+) = CO2 + H2O</text>
        <dbReference type="Rhea" id="RHEA:10748"/>
        <dbReference type="ChEBI" id="CHEBI:15377"/>
        <dbReference type="ChEBI" id="CHEBI:15378"/>
        <dbReference type="ChEBI" id="CHEBI:16526"/>
        <dbReference type="ChEBI" id="CHEBI:17544"/>
        <dbReference type="EC" id="4.2.1.1"/>
    </reaction>
</comment>
<feature type="binding site" evidence="4">
    <location>
        <position position="102"/>
    </location>
    <ligand>
        <name>Zn(2+)</name>
        <dbReference type="ChEBI" id="CHEBI:29105"/>
    </ligand>
</feature>
<comment type="caution">
    <text evidence="6">The sequence shown here is derived from an EMBL/GenBank/DDBJ whole genome shotgun (WGS) entry which is preliminary data.</text>
</comment>
<comment type="cofactor">
    <cofactor evidence="4">
        <name>Zn(2+)</name>
        <dbReference type="ChEBI" id="CHEBI:29105"/>
    </cofactor>
    <text evidence="4">Binds 1 zinc ion per subunit.</text>
</comment>
<keyword evidence="2 4" id="KW-0479">Metal-binding</keyword>
<feature type="binding site" evidence="4">
    <location>
        <position position="46"/>
    </location>
    <ligand>
        <name>Zn(2+)</name>
        <dbReference type="ChEBI" id="CHEBI:29105"/>
    </ligand>
</feature>
<dbReference type="AlphaFoldDB" id="A0A3E2GZZ5"/>
<dbReference type="GO" id="GO:0008270">
    <property type="term" value="F:zinc ion binding"/>
    <property type="evidence" value="ECO:0007669"/>
    <property type="project" value="UniProtKB-UniRule"/>
</dbReference>
<dbReference type="Gene3D" id="3.40.1050.10">
    <property type="entry name" value="Carbonic anhydrase"/>
    <property type="match status" value="1"/>
</dbReference>
<evidence type="ECO:0000313" key="6">
    <source>
        <dbReference type="EMBL" id="RFU26706.1"/>
    </source>
</evidence>
<dbReference type="OMA" id="FEDIMII"/>
<dbReference type="InterPro" id="IPR001765">
    <property type="entry name" value="Carbonic_anhydrase"/>
</dbReference>
<evidence type="ECO:0000256" key="4">
    <source>
        <dbReference type="PIRSR" id="PIRSR601765-1"/>
    </source>
</evidence>
<accession>A0A3E2GZZ5</accession>
<dbReference type="GO" id="GO:0004089">
    <property type="term" value="F:carbonate dehydratase activity"/>
    <property type="evidence" value="ECO:0007669"/>
    <property type="project" value="UniProtKB-UniRule"/>
</dbReference>
<dbReference type="EMBL" id="NCSJ02000247">
    <property type="protein sequence ID" value="RFU26706.1"/>
    <property type="molecule type" value="Genomic_DNA"/>
</dbReference>
<dbReference type="Pfam" id="PF00484">
    <property type="entry name" value="Pro_CA"/>
    <property type="match status" value="1"/>
</dbReference>
<protein>
    <recommendedName>
        <fullName evidence="5">Carbonic anhydrase</fullName>
        <ecNumber evidence="5">4.2.1.1</ecNumber>
    </recommendedName>
    <alternativeName>
        <fullName evidence="5">Carbonate dehydratase</fullName>
    </alternativeName>
</protein>
<feature type="non-terminal residue" evidence="6">
    <location>
        <position position="179"/>
    </location>
</feature>
<keyword evidence="5" id="KW-0456">Lyase</keyword>
<dbReference type="SMART" id="SM00947">
    <property type="entry name" value="Pro_CA"/>
    <property type="match status" value="1"/>
</dbReference>
<feature type="binding site" evidence="4">
    <location>
        <position position="48"/>
    </location>
    <ligand>
        <name>Zn(2+)</name>
        <dbReference type="ChEBI" id="CHEBI:29105"/>
    </ligand>
</feature>
<gene>
    <name evidence="6" type="ORF">B7463_g9630</name>
</gene>
<reference evidence="6 7" key="1">
    <citation type="submission" date="2018-05" db="EMBL/GenBank/DDBJ databases">
        <title>Draft genome sequence of Scytalidium lignicola DSM 105466, a ubiquitous saprotrophic fungus.</title>
        <authorList>
            <person name="Buettner E."/>
            <person name="Gebauer A.M."/>
            <person name="Hofrichter M."/>
            <person name="Liers C."/>
            <person name="Kellner H."/>
        </authorList>
    </citation>
    <scope>NUCLEOTIDE SEQUENCE [LARGE SCALE GENOMIC DNA]</scope>
    <source>
        <strain evidence="6 7">DSM 105466</strain>
    </source>
</reference>
<dbReference type="EC" id="4.2.1.1" evidence="5"/>
<keyword evidence="7" id="KW-1185">Reference proteome</keyword>
<organism evidence="6 7">
    <name type="scientific">Scytalidium lignicola</name>
    <name type="common">Hyphomycete</name>
    <dbReference type="NCBI Taxonomy" id="5539"/>
    <lineage>
        <taxon>Eukaryota</taxon>
        <taxon>Fungi</taxon>
        <taxon>Dikarya</taxon>
        <taxon>Ascomycota</taxon>
        <taxon>Pezizomycotina</taxon>
        <taxon>Leotiomycetes</taxon>
        <taxon>Leotiomycetes incertae sedis</taxon>
        <taxon>Scytalidium</taxon>
    </lineage>
</organism>
<evidence type="ECO:0000256" key="2">
    <source>
        <dbReference type="ARBA" id="ARBA00022723"/>
    </source>
</evidence>
<proteinExistence type="inferred from homology"/>
<sequence>MAASTVTVQDLVQRNEEVAKTHRPYPSFDEFRAMLMDLAHILIITCADPRCSPENIFNITPRDGIVVFRNACGHVAPEMEAIIALDIELGFDDIIIIHHTDCGTSRFTNQQIRGILRERHPDNKEIETMEFGAITDIEQSVRDDVALLKNSPFIRKELAGRTRGFVYDIKTGLLTPVKA</sequence>